<dbReference type="InterPro" id="IPR003594">
    <property type="entry name" value="HATPase_dom"/>
</dbReference>
<organism evidence="12 13">
    <name type="scientific">Gracilibacillus dipsosauri</name>
    <dbReference type="NCBI Taxonomy" id="178340"/>
    <lineage>
        <taxon>Bacteria</taxon>
        <taxon>Bacillati</taxon>
        <taxon>Bacillota</taxon>
        <taxon>Bacilli</taxon>
        <taxon>Bacillales</taxon>
        <taxon>Bacillaceae</taxon>
        <taxon>Gracilibacillus</taxon>
    </lineage>
</organism>
<dbReference type="AlphaFoldDB" id="A0A317L5G0"/>
<dbReference type="InterPro" id="IPR050351">
    <property type="entry name" value="BphY/WalK/GraS-like"/>
</dbReference>
<dbReference type="SMART" id="SM00387">
    <property type="entry name" value="HATPase_c"/>
    <property type="match status" value="1"/>
</dbReference>
<keyword evidence="9" id="KW-0902">Two-component regulatory system</keyword>
<comment type="caution">
    <text evidence="12">The sequence shown here is derived from an EMBL/GenBank/DDBJ whole genome shotgun (WGS) entry which is preliminary data.</text>
</comment>
<dbReference type="GO" id="GO:0004721">
    <property type="term" value="F:phosphoprotein phosphatase activity"/>
    <property type="evidence" value="ECO:0007669"/>
    <property type="project" value="TreeGrafter"/>
</dbReference>
<evidence type="ECO:0000256" key="10">
    <source>
        <dbReference type="SAM" id="Coils"/>
    </source>
</evidence>
<evidence type="ECO:0000256" key="9">
    <source>
        <dbReference type="ARBA" id="ARBA00023012"/>
    </source>
</evidence>
<dbReference type="GO" id="GO:0005524">
    <property type="term" value="F:ATP binding"/>
    <property type="evidence" value="ECO:0007669"/>
    <property type="project" value="UniProtKB-KW"/>
</dbReference>
<evidence type="ECO:0000256" key="6">
    <source>
        <dbReference type="ARBA" id="ARBA00022741"/>
    </source>
</evidence>
<keyword evidence="8" id="KW-0067">ATP-binding</keyword>
<dbReference type="GO" id="GO:0016036">
    <property type="term" value="P:cellular response to phosphate starvation"/>
    <property type="evidence" value="ECO:0007669"/>
    <property type="project" value="TreeGrafter"/>
</dbReference>
<dbReference type="PANTHER" id="PTHR45453:SF1">
    <property type="entry name" value="PHOSPHATE REGULON SENSOR PROTEIN PHOR"/>
    <property type="match status" value="1"/>
</dbReference>
<keyword evidence="13" id="KW-1185">Reference proteome</keyword>
<evidence type="ECO:0000313" key="13">
    <source>
        <dbReference type="Proteomes" id="UP000245624"/>
    </source>
</evidence>
<dbReference type="InterPro" id="IPR003661">
    <property type="entry name" value="HisK_dim/P_dom"/>
</dbReference>
<dbReference type="Gene3D" id="3.30.565.10">
    <property type="entry name" value="Histidine kinase-like ATPase, C-terminal domain"/>
    <property type="match status" value="1"/>
</dbReference>
<keyword evidence="6" id="KW-0547">Nucleotide-binding</keyword>
<dbReference type="OrthoDB" id="9792991at2"/>
<dbReference type="SUPFAM" id="SSF47384">
    <property type="entry name" value="Homodimeric domain of signal transducing histidine kinase"/>
    <property type="match status" value="1"/>
</dbReference>
<gene>
    <name evidence="12" type="ORF">DLJ74_01580</name>
</gene>
<feature type="domain" description="Histidine kinase" evidence="11">
    <location>
        <begin position="88"/>
        <end position="282"/>
    </location>
</feature>
<dbReference type="SMART" id="SM00388">
    <property type="entry name" value="HisKA"/>
    <property type="match status" value="1"/>
</dbReference>
<dbReference type="CDD" id="cd00082">
    <property type="entry name" value="HisKA"/>
    <property type="match status" value="1"/>
</dbReference>
<dbReference type="PANTHER" id="PTHR45453">
    <property type="entry name" value="PHOSPHATE REGULON SENSOR PROTEIN PHOR"/>
    <property type="match status" value="1"/>
</dbReference>
<evidence type="ECO:0000256" key="8">
    <source>
        <dbReference type="ARBA" id="ARBA00022840"/>
    </source>
</evidence>
<keyword evidence="4" id="KW-0597">Phosphoprotein</keyword>
<dbReference type="Pfam" id="PF02518">
    <property type="entry name" value="HATPase_c"/>
    <property type="match status" value="1"/>
</dbReference>
<dbReference type="EC" id="2.7.13.3" evidence="3"/>
<dbReference type="InterPro" id="IPR036097">
    <property type="entry name" value="HisK_dim/P_sf"/>
</dbReference>
<evidence type="ECO:0000256" key="5">
    <source>
        <dbReference type="ARBA" id="ARBA00022679"/>
    </source>
</evidence>
<evidence type="ECO:0000259" key="11">
    <source>
        <dbReference type="PROSITE" id="PS50109"/>
    </source>
</evidence>
<name>A0A317L5G0_9BACI</name>
<dbReference type="Gene3D" id="1.10.287.130">
    <property type="match status" value="1"/>
</dbReference>
<accession>A0A317L5G0</accession>
<dbReference type="SUPFAM" id="SSF55874">
    <property type="entry name" value="ATPase domain of HSP90 chaperone/DNA topoisomerase II/histidine kinase"/>
    <property type="match status" value="1"/>
</dbReference>
<reference evidence="12 13" key="1">
    <citation type="submission" date="2018-05" db="EMBL/GenBank/DDBJ databases">
        <title>Genomic analysis of Gracilibacillus dipsosauri DD1 reveals novel features of a salt-tolerant amylase.</title>
        <authorList>
            <person name="Deutch C.E."/>
            <person name="Yang S."/>
        </authorList>
    </citation>
    <scope>NUCLEOTIDE SEQUENCE [LARGE SCALE GENOMIC DNA]</scope>
    <source>
        <strain evidence="12 13">DD1</strain>
    </source>
</reference>
<dbReference type="Pfam" id="PF00512">
    <property type="entry name" value="HisKA"/>
    <property type="match status" value="1"/>
</dbReference>
<dbReference type="GO" id="GO:0005886">
    <property type="term" value="C:plasma membrane"/>
    <property type="evidence" value="ECO:0007669"/>
    <property type="project" value="TreeGrafter"/>
</dbReference>
<comment type="catalytic activity">
    <reaction evidence="1">
        <text>ATP + protein L-histidine = ADP + protein N-phospho-L-histidine.</text>
        <dbReference type="EC" id="2.7.13.3"/>
    </reaction>
</comment>
<sequence length="302" mass="35009">MLVVTIIILCVTIYLLSRFIAFKKEVKKLTKQLQIYRNRKTNKKIDLALFDQDIENLAFEMNKLIDLYMNEYRKRVHFENEQQQAIANMSHDLRTPLTSILGYIQMAESNNATDLEKKEWLTTAKNRAKRLEALLNDFFELSIIESKDHLLETKTINLRNLTIDILMSFYDRFSEKGMEPILHLPKQDIFIISDEIAVTRVMENLISNAITHSDGTIMISLEEKESKVRLLVINDASSLTDKDIERMFDRFYMADQSRSGKSTGLGLSIAKALMKKMNGTISGRLDQDQLSIICEWELAKNK</sequence>
<evidence type="ECO:0000256" key="1">
    <source>
        <dbReference type="ARBA" id="ARBA00000085"/>
    </source>
</evidence>
<dbReference type="InterPro" id="IPR036890">
    <property type="entry name" value="HATPase_C_sf"/>
</dbReference>
<proteinExistence type="predicted"/>
<evidence type="ECO:0000256" key="3">
    <source>
        <dbReference type="ARBA" id="ARBA00012438"/>
    </source>
</evidence>
<dbReference type="RefSeq" id="WP_054861060.1">
    <property type="nucleotide sequence ID" value="NZ_JAJUIE010000004.1"/>
</dbReference>
<evidence type="ECO:0000256" key="2">
    <source>
        <dbReference type="ARBA" id="ARBA00004370"/>
    </source>
</evidence>
<keyword evidence="7 12" id="KW-0418">Kinase</keyword>
<protein>
    <recommendedName>
        <fullName evidence="3">histidine kinase</fullName>
        <ecNumber evidence="3">2.7.13.3</ecNumber>
    </recommendedName>
</protein>
<evidence type="ECO:0000313" key="12">
    <source>
        <dbReference type="EMBL" id="PWU70180.1"/>
    </source>
</evidence>
<evidence type="ECO:0000256" key="4">
    <source>
        <dbReference type="ARBA" id="ARBA00022553"/>
    </source>
</evidence>
<feature type="coiled-coil region" evidence="10">
    <location>
        <begin position="19"/>
        <end position="46"/>
    </location>
</feature>
<dbReference type="PROSITE" id="PS50109">
    <property type="entry name" value="HIS_KIN"/>
    <property type="match status" value="1"/>
</dbReference>
<keyword evidence="5" id="KW-0808">Transferase</keyword>
<dbReference type="InterPro" id="IPR005467">
    <property type="entry name" value="His_kinase_dom"/>
</dbReference>
<dbReference type="GO" id="GO:0000155">
    <property type="term" value="F:phosphorelay sensor kinase activity"/>
    <property type="evidence" value="ECO:0007669"/>
    <property type="project" value="InterPro"/>
</dbReference>
<dbReference type="CDD" id="cd00075">
    <property type="entry name" value="HATPase"/>
    <property type="match status" value="1"/>
</dbReference>
<keyword evidence="10" id="KW-0175">Coiled coil</keyword>
<comment type="subcellular location">
    <subcellularLocation>
        <location evidence="2">Membrane</location>
    </subcellularLocation>
</comment>
<dbReference type="Proteomes" id="UP000245624">
    <property type="component" value="Unassembled WGS sequence"/>
</dbReference>
<evidence type="ECO:0000256" key="7">
    <source>
        <dbReference type="ARBA" id="ARBA00022777"/>
    </source>
</evidence>
<dbReference type="EMBL" id="QGTD01000003">
    <property type="protein sequence ID" value="PWU70180.1"/>
    <property type="molecule type" value="Genomic_DNA"/>
</dbReference>